<dbReference type="Gene3D" id="3.90.380.10">
    <property type="entry name" value="Naphthalene 1,2-dioxygenase Alpha Subunit, Chain A, domain 1"/>
    <property type="match status" value="1"/>
</dbReference>
<dbReference type="RefSeq" id="WP_075637433.1">
    <property type="nucleotide sequence ID" value="NZ_MKIM01000015.1"/>
</dbReference>
<dbReference type="AlphaFoldDB" id="A0A1Q8ZY45"/>
<evidence type="ECO:0000256" key="5">
    <source>
        <dbReference type="ARBA" id="ARBA00023014"/>
    </source>
</evidence>
<dbReference type="STRING" id="1867956.BJF95_12230"/>
<dbReference type="Gene3D" id="2.102.10.10">
    <property type="entry name" value="Rieske [2Fe-2S] iron-sulphur domain"/>
    <property type="match status" value="1"/>
</dbReference>
<keyword evidence="8" id="KW-1185">Reference proteome</keyword>
<dbReference type="InterPro" id="IPR001663">
    <property type="entry name" value="Rng_hydr_dOase-A"/>
</dbReference>
<comment type="caution">
    <text evidence="7">The sequence shown here is derived from an EMBL/GenBank/DDBJ whole genome shotgun (WGS) entry which is preliminary data.</text>
</comment>
<evidence type="ECO:0000256" key="1">
    <source>
        <dbReference type="ARBA" id="ARBA00022714"/>
    </source>
</evidence>
<sequence length="385" mass="44034">MQQHSHENSATWVAAAVSKQAFDHEQEQISKVWNLVGYVSDIPNNGDWFTTTLGQYSIFVQRDEDRIVAFENKCAHRFYPLRNAQKGNGPIVCGFHHWRFNMSGEAIGIPKSIALFGGKPREVCKRLNTLDVETCGELIFARFPNSTHQETLAEFLGDGYGLIAALGSPRIKPYRFEQDVPTHWKFLHHISLDDYHPVAVHPDTFGKNGYLKPETVQYFRFGRHSAFFHTSETVSLSDVSAACAANTYQPRHYMIVNIFPNFLISCYDAKDIFGTNHWYASAIRYRALSPSRTMVESWLYPTIFDEPKTRMSVALRPMVDRFMPPIVAYFAKKIMREDNVICAGLQATAHQIRDEQLLGTFERRIGWFEEAYADLLGHGAQVNHD</sequence>
<keyword evidence="4" id="KW-0408">Iron</keyword>
<keyword evidence="5" id="KW-0411">Iron-sulfur</keyword>
<dbReference type="PROSITE" id="PS51296">
    <property type="entry name" value="RIESKE"/>
    <property type="match status" value="1"/>
</dbReference>
<keyword evidence="3" id="KW-0560">Oxidoreductase</keyword>
<dbReference type="Proteomes" id="UP000186894">
    <property type="component" value="Unassembled WGS sequence"/>
</dbReference>
<evidence type="ECO:0000259" key="6">
    <source>
        <dbReference type="PROSITE" id="PS51296"/>
    </source>
</evidence>
<dbReference type="PANTHER" id="PTHR43756">
    <property type="entry name" value="CHOLINE MONOOXYGENASE, CHLOROPLASTIC"/>
    <property type="match status" value="1"/>
</dbReference>
<keyword evidence="1" id="KW-0001">2Fe-2S</keyword>
<reference evidence="7 8" key="1">
    <citation type="submission" date="2016-09" db="EMBL/GenBank/DDBJ databases">
        <title>Rhizobium oryziradicis sp. nov., isolated from the root of rice.</title>
        <authorList>
            <person name="Zhao J."/>
            <person name="Zhang X."/>
        </authorList>
    </citation>
    <scope>NUCLEOTIDE SEQUENCE [LARGE SCALE GENOMIC DNA]</scope>
    <source>
        <strain evidence="7 8">N19</strain>
    </source>
</reference>
<dbReference type="Pfam" id="PF00355">
    <property type="entry name" value="Rieske"/>
    <property type="match status" value="1"/>
</dbReference>
<organism evidence="7 8">
    <name type="scientific">Rhizobium oryziradicis</name>
    <dbReference type="NCBI Taxonomy" id="1867956"/>
    <lineage>
        <taxon>Bacteria</taxon>
        <taxon>Pseudomonadati</taxon>
        <taxon>Pseudomonadota</taxon>
        <taxon>Alphaproteobacteria</taxon>
        <taxon>Hyphomicrobiales</taxon>
        <taxon>Rhizobiaceae</taxon>
        <taxon>Rhizobium/Agrobacterium group</taxon>
        <taxon>Rhizobium</taxon>
    </lineage>
</organism>
<dbReference type="PANTHER" id="PTHR43756:SF5">
    <property type="entry name" value="CHOLINE MONOOXYGENASE, CHLOROPLASTIC"/>
    <property type="match status" value="1"/>
</dbReference>
<accession>A0A1Q8ZY45</accession>
<dbReference type="CDD" id="cd03469">
    <property type="entry name" value="Rieske_RO_Alpha_N"/>
    <property type="match status" value="1"/>
</dbReference>
<gene>
    <name evidence="7" type="ORF">BJF95_12230</name>
</gene>
<dbReference type="EMBL" id="MKIM01000015">
    <property type="protein sequence ID" value="OLP47010.1"/>
    <property type="molecule type" value="Genomic_DNA"/>
</dbReference>
<evidence type="ECO:0000313" key="7">
    <source>
        <dbReference type="EMBL" id="OLP47010.1"/>
    </source>
</evidence>
<dbReference type="OrthoDB" id="7456916at2"/>
<dbReference type="GO" id="GO:0046872">
    <property type="term" value="F:metal ion binding"/>
    <property type="evidence" value="ECO:0007669"/>
    <property type="project" value="UniProtKB-KW"/>
</dbReference>
<dbReference type="SUPFAM" id="SSF50022">
    <property type="entry name" value="ISP domain"/>
    <property type="match status" value="1"/>
</dbReference>
<dbReference type="GO" id="GO:0016491">
    <property type="term" value="F:oxidoreductase activity"/>
    <property type="evidence" value="ECO:0007669"/>
    <property type="project" value="UniProtKB-KW"/>
</dbReference>
<evidence type="ECO:0000256" key="4">
    <source>
        <dbReference type="ARBA" id="ARBA00023004"/>
    </source>
</evidence>
<feature type="domain" description="Rieske" evidence="6">
    <location>
        <begin position="33"/>
        <end position="141"/>
    </location>
</feature>
<dbReference type="CDD" id="cd00680">
    <property type="entry name" value="RHO_alpha_C"/>
    <property type="match status" value="1"/>
</dbReference>
<dbReference type="InterPro" id="IPR017941">
    <property type="entry name" value="Rieske_2Fe-2S"/>
</dbReference>
<protein>
    <recommendedName>
        <fullName evidence="6">Rieske domain-containing protein</fullName>
    </recommendedName>
</protein>
<evidence type="ECO:0000313" key="8">
    <source>
        <dbReference type="Proteomes" id="UP000186894"/>
    </source>
</evidence>
<evidence type="ECO:0000256" key="2">
    <source>
        <dbReference type="ARBA" id="ARBA00022723"/>
    </source>
</evidence>
<proteinExistence type="predicted"/>
<dbReference type="InterPro" id="IPR036922">
    <property type="entry name" value="Rieske_2Fe-2S_sf"/>
</dbReference>
<evidence type="ECO:0000256" key="3">
    <source>
        <dbReference type="ARBA" id="ARBA00023002"/>
    </source>
</evidence>
<name>A0A1Q8ZY45_9HYPH</name>
<keyword evidence="2" id="KW-0479">Metal-binding</keyword>
<dbReference type="GO" id="GO:0051537">
    <property type="term" value="F:2 iron, 2 sulfur cluster binding"/>
    <property type="evidence" value="ECO:0007669"/>
    <property type="project" value="UniProtKB-KW"/>
</dbReference>
<dbReference type="SUPFAM" id="SSF55961">
    <property type="entry name" value="Bet v1-like"/>
    <property type="match status" value="1"/>
</dbReference>